<protein>
    <recommendedName>
        <fullName evidence="2">DUF7642 domain-containing protein</fullName>
    </recommendedName>
</protein>
<dbReference type="AlphaFoldDB" id="A0ABD3BEY9"/>
<accession>A0ABD3BEY9</accession>
<organism evidence="3 4">
    <name type="scientific">Castilleja foliolosa</name>
    <dbReference type="NCBI Taxonomy" id="1961234"/>
    <lineage>
        <taxon>Eukaryota</taxon>
        <taxon>Viridiplantae</taxon>
        <taxon>Streptophyta</taxon>
        <taxon>Embryophyta</taxon>
        <taxon>Tracheophyta</taxon>
        <taxon>Spermatophyta</taxon>
        <taxon>Magnoliopsida</taxon>
        <taxon>eudicotyledons</taxon>
        <taxon>Gunneridae</taxon>
        <taxon>Pentapetalae</taxon>
        <taxon>asterids</taxon>
        <taxon>lamiids</taxon>
        <taxon>Lamiales</taxon>
        <taxon>Orobanchaceae</taxon>
        <taxon>Pedicularideae</taxon>
        <taxon>Castillejinae</taxon>
        <taxon>Castilleja</taxon>
    </lineage>
</organism>
<dbReference type="InterPro" id="IPR056059">
    <property type="entry name" value="DUF7642"/>
</dbReference>
<dbReference type="PANTHER" id="PTHR35410:SF2">
    <property type="entry name" value="OS02G0640200 PROTEIN"/>
    <property type="match status" value="1"/>
</dbReference>
<dbReference type="PANTHER" id="PTHR35410">
    <property type="entry name" value="EXPRESSED PROTEIN"/>
    <property type="match status" value="1"/>
</dbReference>
<keyword evidence="1" id="KW-1133">Transmembrane helix</keyword>
<keyword evidence="1" id="KW-0812">Transmembrane</keyword>
<feature type="domain" description="DUF7642" evidence="2">
    <location>
        <begin position="90"/>
        <end position="188"/>
    </location>
</feature>
<evidence type="ECO:0000313" key="4">
    <source>
        <dbReference type="Proteomes" id="UP001632038"/>
    </source>
</evidence>
<gene>
    <name evidence="3" type="ORF">CASFOL_041292</name>
</gene>
<dbReference type="Pfam" id="PF24649">
    <property type="entry name" value="DUF7642"/>
    <property type="match status" value="1"/>
</dbReference>
<proteinExistence type="predicted"/>
<dbReference type="EMBL" id="JAVIJP010000100">
    <property type="protein sequence ID" value="KAL3615631.1"/>
    <property type="molecule type" value="Genomic_DNA"/>
</dbReference>
<evidence type="ECO:0000259" key="2">
    <source>
        <dbReference type="Pfam" id="PF24649"/>
    </source>
</evidence>
<comment type="caution">
    <text evidence="3">The sequence shown here is derived from an EMBL/GenBank/DDBJ whole genome shotgun (WGS) entry which is preliminary data.</text>
</comment>
<sequence length="286" mass="31804">MPMGHADELPKLGSAKNLLLSDPVSELDADEEADDPSKVIYTASFEELASRNVQYDTIIWLSISLLLVLAWGVGIVMLFYLPFRRYVLKKDIASRKLYVTSEEIVYKVSRPSFIPFCGETKIEKRVPLYLIIDIITEQGCLQSVYGLHTFRVESIAHGKAAPVDELQVQGVSKPGLLRKVVVTQASTAIMQDAGRSWNHDDVKIAGGESTYRLESLTLGPAVLRSPTPSKGWKNMVSPRRTSKEPKGVIPTDFMLQKLEEVNKSVKKLEFLIENNQASVGPSLENV</sequence>
<feature type="transmembrane region" description="Helical" evidence="1">
    <location>
        <begin position="58"/>
        <end position="81"/>
    </location>
</feature>
<dbReference type="Proteomes" id="UP001632038">
    <property type="component" value="Unassembled WGS sequence"/>
</dbReference>
<evidence type="ECO:0000313" key="3">
    <source>
        <dbReference type="EMBL" id="KAL3615631.1"/>
    </source>
</evidence>
<keyword evidence="4" id="KW-1185">Reference proteome</keyword>
<reference evidence="4" key="1">
    <citation type="journal article" date="2024" name="IScience">
        <title>Strigolactones Initiate the Formation of Haustorium-like Structures in Castilleja.</title>
        <authorList>
            <person name="Buerger M."/>
            <person name="Peterson D."/>
            <person name="Chory J."/>
        </authorList>
    </citation>
    <scope>NUCLEOTIDE SEQUENCE [LARGE SCALE GENOMIC DNA]</scope>
</reference>
<evidence type="ECO:0000256" key="1">
    <source>
        <dbReference type="SAM" id="Phobius"/>
    </source>
</evidence>
<name>A0ABD3BEY9_9LAMI</name>
<keyword evidence="1" id="KW-0472">Membrane</keyword>